<feature type="chain" id="PRO_5037824000" evidence="1">
    <location>
        <begin position="24"/>
        <end position="296"/>
    </location>
</feature>
<reference evidence="3" key="1">
    <citation type="submission" date="2021-03" db="EMBL/GenBank/DDBJ databases">
        <title>Antimicrobial resistance genes in bacteria isolated from Japanese honey, and their potential for conferring macrolide and lincosamide resistance in the American foulbrood pathogen Paenibacillus larvae.</title>
        <authorList>
            <person name="Okamoto M."/>
            <person name="Kumagai M."/>
            <person name="Kanamori H."/>
            <person name="Takamatsu D."/>
        </authorList>
    </citation>
    <scope>NUCLEOTIDE SEQUENCE</scope>
    <source>
        <strain evidence="3">J27TS8</strain>
    </source>
</reference>
<accession>A0A920BTN1</accession>
<keyword evidence="4" id="KW-1185">Reference proteome</keyword>
<dbReference type="AlphaFoldDB" id="A0A920BTN1"/>
<sequence length="296" mass="32616">MNLKRFLSTTLIAFLLVFIAACGNTENDSNEGATPEQETPTKEEAVDATELILATTTSTQDSGLLDEVIIPLFEEEHPYKVKTIAVGTGQALEMGVNGEADVLLTHAPDAEQELVDNGDVQNYKRIMYNDFIIVGPSADPAGIKGLEVSEAFQKLYDENAVFVSRGDDSGTHKMELGLWEAINITPTDNSSYVETGQGMGNTLQVANEKEGYVLTDRATYLAQKDNYSDMDIIVEGDDALLNIYHVMEVNPEKNDLINNDGANAFVEFLIKPEVQDAIEEFGKEEYGQSLFFKYTE</sequence>
<dbReference type="RefSeq" id="WP_212933629.1">
    <property type="nucleotide sequence ID" value="NZ_BORC01000003.1"/>
</dbReference>
<evidence type="ECO:0000313" key="3">
    <source>
        <dbReference type="EMBL" id="GIN62133.1"/>
    </source>
</evidence>
<comment type="caution">
    <text evidence="3">The sequence shown here is derived from an EMBL/GenBank/DDBJ whole genome shotgun (WGS) entry which is preliminary data.</text>
</comment>
<dbReference type="EMBL" id="BORC01000003">
    <property type="protein sequence ID" value="GIN62133.1"/>
    <property type="molecule type" value="Genomic_DNA"/>
</dbReference>
<proteinExistence type="predicted"/>
<dbReference type="PROSITE" id="PS51257">
    <property type="entry name" value="PROKAR_LIPOPROTEIN"/>
    <property type="match status" value="1"/>
</dbReference>
<evidence type="ECO:0000313" key="4">
    <source>
        <dbReference type="Proteomes" id="UP000682111"/>
    </source>
</evidence>
<organism evidence="3 4">
    <name type="scientific">Robertmurraya siralis</name>
    <dbReference type="NCBI Taxonomy" id="77777"/>
    <lineage>
        <taxon>Bacteria</taxon>
        <taxon>Bacillati</taxon>
        <taxon>Bacillota</taxon>
        <taxon>Bacilli</taxon>
        <taxon>Bacillales</taxon>
        <taxon>Bacillaceae</taxon>
        <taxon>Robertmurraya</taxon>
    </lineage>
</organism>
<feature type="domain" description="PBP" evidence="2">
    <location>
        <begin position="47"/>
        <end position="273"/>
    </location>
</feature>
<dbReference type="Proteomes" id="UP000682111">
    <property type="component" value="Unassembled WGS sequence"/>
</dbReference>
<gene>
    <name evidence="3" type="ORF">J27TS8_21260</name>
</gene>
<protein>
    <submittedName>
        <fullName evidence="3">Tungsten ABC transporter substrate-binding protein</fullName>
    </submittedName>
</protein>
<feature type="signal peptide" evidence="1">
    <location>
        <begin position="1"/>
        <end position="23"/>
    </location>
</feature>
<dbReference type="PANTHER" id="PTHR37945:SF1">
    <property type="entry name" value="EXTRACELLULAR TUNGSTATE BINDING PROTEIN"/>
    <property type="match status" value="1"/>
</dbReference>
<dbReference type="InterPro" id="IPR024370">
    <property type="entry name" value="PBP_domain"/>
</dbReference>
<dbReference type="InterPro" id="IPR052738">
    <property type="entry name" value="ABC-Tungstate_binding"/>
</dbReference>
<dbReference type="PANTHER" id="PTHR37945">
    <property type="entry name" value="EXTRACELLULAR TUNGSTATE BINDING PROTEIN"/>
    <property type="match status" value="1"/>
</dbReference>
<dbReference type="Pfam" id="PF12849">
    <property type="entry name" value="PBP_like_2"/>
    <property type="match status" value="1"/>
</dbReference>
<keyword evidence="1" id="KW-0732">Signal</keyword>
<evidence type="ECO:0000256" key="1">
    <source>
        <dbReference type="SAM" id="SignalP"/>
    </source>
</evidence>
<dbReference type="Gene3D" id="3.40.190.10">
    <property type="entry name" value="Periplasmic binding protein-like II"/>
    <property type="match status" value="2"/>
</dbReference>
<name>A0A920BTN1_9BACI</name>
<evidence type="ECO:0000259" key="2">
    <source>
        <dbReference type="Pfam" id="PF12849"/>
    </source>
</evidence>
<dbReference type="SUPFAM" id="SSF53850">
    <property type="entry name" value="Periplasmic binding protein-like II"/>
    <property type="match status" value="1"/>
</dbReference>